<dbReference type="GO" id="GO:0005794">
    <property type="term" value="C:Golgi apparatus"/>
    <property type="evidence" value="ECO:0007669"/>
    <property type="project" value="TreeGrafter"/>
</dbReference>
<evidence type="ECO:0000256" key="5">
    <source>
        <dbReference type="ARBA" id="ARBA00023136"/>
    </source>
</evidence>
<evidence type="ECO:0000256" key="1">
    <source>
        <dbReference type="ARBA" id="ARBA00004370"/>
    </source>
</evidence>
<dbReference type="WBParaSite" id="Csp11.Scaffold629.g13386.t1">
    <property type="protein sequence ID" value="Csp11.Scaffold629.g13386.t1"/>
    <property type="gene ID" value="Csp11.Scaffold629.g13386"/>
</dbReference>
<comment type="similarity">
    <text evidence="2">Belongs to the CDC50/LEM3 family.</text>
</comment>
<dbReference type="Pfam" id="PF03381">
    <property type="entry name" value="CDC50"/>
    <property type="match status" value="1"/>
</dbReference>
<dbReference type="Proteomes" id="UP000095282">
    <property type="component" value="Unplaced"/>
</dbReference>
<dbReference type="PANTHER" id="PTHR10926:SF21">
    <property type="entry name" value="PROTEIN CBG16211"/>
    <property type="match status" value="1"/>
</dbReference>
<sequence length="242" mass="28303">MHRSLNQAYCKKQLVFGDSSECDTFKNSRYSCENPTKISSGIPLFSKFCVDNQPFFAPVGGIASIMFNDYFKLTLNDEVISWTEEGVIVDKLRETFFQPDDDHLCDAREFQHTVKPIGWKQHICEMGGYRNISFIKWLEPSTNKNFKKLYRILDVSKHNGLKKGVYRLYTDNVYNPHVVPLENYRLEKFFWILHPSWIGTEQKFLEVLYLIVGAGLLALSCFLVGFQIFLMDRRKTYDDDDD</sequence>
<dbReference type="GO" id="GO:0005783">
    <property type="term" value="C:endoplasmic reticulum"/>
    <property type="evidence" value="ECO:0007669"/>
    <property type="project" value="TreeGrafter"/>
</dbReference>
<proteinExistence type="inferred from homology"/>
<dbReference type="AlphaFoldDB" id="A0A1I7TZL9"/>
<keyword evidence="5 6" id="KW-0472">Membrane</keyword>
<evidence type="ECO:0000313" key="7">
    <source>
        <dbReference type="Proteomes" id="UP000095282"/>
    </source>
</evidence>
<dbReference type="PANTHER" id="PTHR10926">
    <property type="entry name" value="CELL CYCLE CONTROL PROTEIN 50"/>
    <property type="match status" value="1"/>
</dbReference>
<organism evidence="7 8">
    <name type="scientific">Caenorhabditis tropicalis</name>
    <dbReference type="NCBI Taxonomy" id="1561998"/>
    <lineage>
        <taxon>Eukaryota</taxon>
        <taxon>Metazoa</taxon>
        <taxon>Ecdysozoa</taxon>
        <taxon>Nematoda</taxon>
        <taxon>Chromadorea</taxon>
        <taxon>Rhabditida</taxon>
        <taxon>Rhabditina</taxon>
        <taxon>Rhabditomorpha</taxon>
        <taxon>Rhabditoidea</taxon>
        <taxon>Rhabditidae</taxon>
        <taxon>Peloderinae</taxon>
        <taxon>Caenorhabditis</taxon>
    </lineage>
</organism>
<accession>A0A1I7TZL9</accession>
<protein>
    <submittedName>
        <fullName evidence="8">Uncharacterized protein</fullName>
    </submittedName>
</protein>
<dbReference type="eggNOG" id="KOG2952">
    <property type="taxonomic scope" value="Eukaryota"/>
</dbReference>
<evidence type="ECO:0000313" key="8">
    <source>
        <dbReference type="WBParaSite" id="Csp11.Scaffold629.g13386.t1"/>
    </source>
</evidence>
<feature type="transmembrane region" description="Helical" evidence="6">
    <location>
        <begin position="207"/>
        <end position="230"/>
    </location>
</feature>
<comment type="subcellular location">
    <subcellularLocation>
        <location evidence="1">Membrane</location>
    </subcellularLocation>
</comment>
<dbReference type="InterPro" id="IPR005045">
    <property type="entry name" value="CDC50/LEM3_fam"/>
</dbReference>
<reference evidence="8" key="1">
    <citation type="submission" date="2016-11" db="UniProtKB">
        <authorList>
            <consortium name="WormBaseParasite"/>
        </authorList>
    </citation>
    <scope>IDENTIFICATION</scope>
</reference>
<name>A0A1I7TZL9_9PELO</name>
<evidence type="ECO:0000256" key="2">
    <source>
        <dbReference type="ARBA" id="ARBA00009457"/>
    </source>
</evidence>
<keyword evidence="7" id="KW-1185">Reference proteome</keyword>
<evidence type="ECO:0000256" key="6">
    <source>
        <dbReference type="SAM" id="Phobius"/>
    </source>
</evidence>
<keyword evidence="3 6" id="KW-0812">Transmembrane</keyword>
<dbReference type="STRING" id="1561998.A0A1I7TZL9"/>
<dbReference type="GO" id="GO:0005886">
    <property type="term" value="C:plasma membrane"/>
    <property type="evidence" value="ECO:0007669"/>
    <property type="project" value="TreeGrafter"/>
</dbReference>
<evidence type="ECO:0000256" key="4">
    <source>
        <dbReference type="ARBA" id="ARBA00022989"/>
    </source>
</evidence>
<evidence type="ECO:0000256" key="3">
    <source>
        <dbReference type="ARBA" id="ARBA00022692"/>
    </source>
</evidence>
<keyword evidence="4 6" id="KW-1133">Transmembrane helix</keyword>